<gene>
    <name evidence="3" type="ORF">CDG60_09705</name>
</gene>
<feature type="compositionally biased region" description="Basic and acidic residues" evidence="1">
    <location>
        <begin position="228"/>
        <end position="238"/>
    </location>
</feature>
<dbReference type="RefSeq" id="WP_087514134.1">
    <property type="nucleotide sequence ID" value="NZ_CP032134.1"/>
</dbReference>
<evidence type="ECO:0000259" key="2">
    <source>
        <dbReference type="Pfam" id="PF20356"/>
    </source>
</evidence>
<sequence length="254" mass="27903">MKLKTTQIDGKTYAEVSEQGLPLYIHDDGKEVAHDAAQTVATISRLNGEAKTNRERYEKAETSLKSFEGIEDPVAAKKAMETLKNFDDKKLVDAGEVEKVKAEAIKAVEEKYAPIIQERDAYQAQLHNELIGGGFARSKYIQDNIAVPVDMVQAQFGSRFKIEEGKVVAYGTDGQKIFSRARPGEVADFDEALESLVGGYQHKDSILKGNRSNGGGFHGGGNNNSGLKRSEMSADAKADYIRQHGQESYLKLSK</sequence>
<evidence type="ECO:0000256" key="1">
    <source>
        <dbReference type="SAM" id="MobiDB-lite"/>
    </source>
</evidence>
<evidence type="ECO:0000313" key="4">
    <source>
        <dbReference type="Proteomes" id="UP000263753"/>
    </source>
</evidence>
<reference evidence="4" key="1">
    <citation type="submission" date="2018-09" db="EMBL/GenBank/DDBJ databases">
        <title>The complete genome of Acinetobacter sp. strain WCHAc010005.</title>
        <authorList>
            <person name="Hu Y."/>
            <person name="Long H."/>
            <person name="Feng Y."/>
            <person name="Zong Z."/>
        </authorList>
    </citation>
    <scope>NUCLEOTIDE SEQUENCE [LARGE SCALE GENOMIC DNA]</scope>
    <source>
        <strain evidence="4">WCHAc010005</strain>
    </source>
</reference>
<feature type="compositionally biased region" description="Gly residues" evidence="1">
    <location>
        <begin position="212"/>
        <end position="223"/>
    </location>
</feature>
<protein>
    <recommendedName>
        <fullName evidence="2">DUF6651 domain-containing protein</fullName>
    </recommendedName>
</protein>
<dbReference type="InterPro" id="IPR046593">
    <property type="entry name" value="DUF6651"/>
</dbReference>
<evidence type="ECO:0000313" key="3">
    <source>
        <dbReference type="EMBL" id="AXY56814.1"/>
    </source>
</evidence>
<name>A0A3B7LXW5_9GAMM</name>
<dbReference type="AlphaFoldDB" id="A0A3B7LXW5"/>
<feature type="domain" description="DUF6651" evidence="2">
    <location>
        <begin position="121"/>
        <end position="219"/>
    </location>
</feature>
<feature type="region of interest" description="Disordered" evidence="1">
    <location>
        <begin position="208"/>
        <end position="238"/>
    </location>
</feature>
<accession>A0A3B7LXW5</accession>
<dbReference type="Pfam" id="PF20356">
    <property type="entry name" value="DUF6651"/>
    <property type="match status" value="1"/>
</dbReference>
<proteinExistence type="predicted"/>
<organism evidence="3 4">
    <name type="scientific">Acinetobacter chinensis</name>
    <dbReference type="NCBI Taxonomy" id="2004650"/>
    <lineage>
        <taxon>Bacteria</taxon>
        <taxon>Pseudomonadati</taxon>
        <taxon>Pseudomonadota</taxon>
        <taxon>Gammaproteobacteria</taxon>
        <taxon>Moraxellales</taxon>
        <taxon>Moraxellaceae</taxon>
        <taxon>Acinetobacter</taxon>
    </lineage>
</organism>
<dbReference type="Proteomes" id="UP000263753">
    <property type="component" value="Chromosome"/>
</dbReference>
<dbReference type="KEGG" id="achi:CDG60_09705"/>
<dbReference type="EMBL" id="CP032134">
    <property type="protein sequence ID" value="AXY56814.1"/>
    <property type="molecule type" value="Genomic_DNA"/>
</dbReference>